<name>A0A1F4S3J2_UNCSA</name>
<dbReference type="Gene3D" id="3.40.50.300">
    <property type="entry name" value="P-loop containing nucleotide triphosphate hydrolases"/>
    <property type="match status" value="1"/>
</dbReference>
<proteinExistence type="predicted"/>
<feature type="domain" description="Sigma-54 factor interaction" evidence="4">
    <location>
        <begin position="138"/>
        <end position="337"/>
    </location>
</feature>
<dbReference type="Pfam" id="PF00158">
    <property type="entry name" value="Sigma54_activat"/>
    <property type="match status" value="1"/>
</dbReference>
<dbReference type="CDD" id="cd00156">
    <property type="entry name" value="REC"/>
    <property type="match status" value="1"/>
</dbReference>
<dbReference type="SMART" id="SM00448">
    <property type="entry name" value="REC"/>
    <property type="match status" value="1"/>
</dbReference>
<accession>A0A1F4S3J2</accession>
<dbReference type="InterPro" id="IPR002078">
    <property type="entry name" value="Sigma_54_int"/>
</dbReference>
<dbReference type="GO" id="GO:0000160">
    <property type="term" value="P:phosphorelay signal transduction system"/>
    <property type="evidence" value="ECO:0007669"/>
    <property type="project" value="InterPro"/>
</dbReference>
<dbReference type="GO" id="GO:0006355">
    <property type="term" value="P:regulation of DNA-templated transcription"/>
    <property type="evidence" value="ECO:0007669"/>
    <property type="project" value="InterPro"/>
</dbReference>
<dbReference type="InterPro" id="IPR027417">
    <property type="entry name" value="P-loop_NTPase"/>
</dbReference>
<dbReference type="SUPFAM" id="SSF52172">
    <property type="entry name" value="CheY-like"/>
    <property type="match status" value="1"/>
</dbReference>
<dbReference type="Gene3D" id="1.10.8.60">
    <property type="match status" value="1"/>
</dbReference>
<dbReference type="InterPro" id="IPR001789">
    <property type="entry name" value="Sig_transdc_resp-reg_receiver"/>
</dbReference>
<reference evidence="6 7" key="1">
    <citation type="journal article" date="2016" name="Nat. Commun.">
        <title>Thousands of microbial genomes shed light on interconnected biogeochemical processes in an aquifer system.</title>
        <authorList>
            <person name="Anantharaman K."/>
            <person name="Brown C.T."/>
            <person name="Hug L.A."/>
            <person name="Sharon I."/>
            <person name="Castelle C.J."/>
            <person name="Probst A.J."/>
            <person name="Thomas B.C."/>
            <person name="Singh A."/>
            <person name="Wilkins M.J."/>
            <person name="Karaoz U."/>
            <person name="Brodie E.L."/>
            <person name="Williams K.H."/>
            <person name="Hubbard S.S."/>
            <person name="Banfield J.F."/>
        </authorList>
    </citation>
    <scope>NUCLEOTIDE SEQUENCE [LARGE SCALE GENOMIC DNA]</scope>
</reference>
<evidence type="ECO:0000256" key="3">
    <source>
        <dbReference type="PROSITE-ProRule" id="PRU00169"/>
    </source>
</evidence>
<dbReference type="Pfam" id="PF00072">
    <property type="entry name" value="Response_reg"/>
    <property type="match status" value="1"/>
</dbReference>
<dbReference type="GO" id="GO:0005524">
    <property type="term" value="F:ATP binding"/>
    <property type="evidence" value="ECO:0007669"/>
    <property type="project" value="UniProtKB-KW"/>
</dbReference>
<evidence type="ECO:0000256" key="2">
    <source>
        <dbReference type="ARBA" id="ARBA00022840"/>
    </source>
</evidence>
<evidence type="ECO:0008006" key="8">
    <source>
        <dbReference type="Google" id="ProtNLM"/>
    </source>
</evidence>
<dbReference type="EMBL" id="MEUA01000027">
    <property type="protein sequence ID" value="OGC14995.1"/>
    <property type="molecule type" value="Genomic_DNA"/>
</dbReference>
<dbReference type="Gene3D" id="3.40.50.2300">
    <property type="match status" value="1"/>
</dbReference>
<feature type="domain" description="Response regulatory" evidence="5">
    <location>
        <begin position="7"/>
        <end position="119"/>
    </location>
</feature>
<dbReference type="PROSITE" id="PS50110">
    <property type="entry name" value="RESPONSE_REGULATORY"/>
    <property type="match status" value="1"/>
</dbReference>
<evidence type="ECO:0000313" key="6">
    <source>
        <dbReference type="EMBL" id="OGC14995.1"/>
    </source>
</evidence>
<evidence type="ECO:0000259" key="5">
    <source>
        <dbReference type="PROSITE" id="PS50110"/>
    </source>
</evidence>
<dbReference type="SUPFAM" id="SSF52540">
    <property type="entry name" value="P-loop containing nucleoside triphosphate hydrolases"/>
    <property type="match status" value="1"/>
</dbReference>
<evidence type="ECO:0000313" key="7">
    <source>
        <dbReference type="Proteomes" id="UP000177905"/>
    </source>
</evidence>
<dbReference type="PROSITE" id="PS50045">
    <property type="entry name" value="SIGMA54_INTERACT_4"/>
    <property type="match status" value="1"/>
</dbReference>
<keyword evidence="3" id="KW-0597">Phosphoprotein</keyword>
<comment type="caution">
    <text evidence="6">The sequence shown here is derived from an EMBL/GenBank/DDBJ whole genome shotgun (WGS) entry which is preliminary data.</text>
</comment>
<dbReference type="Pfam" id="PF25601">
    <property type="entry name" value="AAA_lid_14"/>
    <property type="match status" value="1"/>
</dbReference>
<dbReference type="InterPro" id="IPR058031">
    <property type="entry name" value="AAA_lid_NorR"/>
</dbReference>
<evidence type="ECO:0000259" key="4">
    <source>
        <dbReference type="PROSITE" id="PS50045"/>
    </source>
</evidence>
<keyword evidence="2" id="KW-0067">ATP-binding</keyword>
<dbReference type="PANTHER" id="PTHR32071">
    <property type="entry name" value="TRANSCRIPTIONAL REGULATORY PROTEIN"/>
    <property type="match status" value="1"/>
</dbReference>
<organism evidence="6 7">
    <name type="scientific">candidate division WOR-1 bacterium RIFOXYB2_FULL_36_35</name>
    <dbReference type="NCBI Taxonomy" id="1802578"/>
    <lineage>
        <taxon>Bacteria</taxon>
        <taxon>Bacillati</taxon>
        <taxon>Saganbacteria</taxon>
    </lineage>
</organism>
<gene>
    <name evidence="6" type="ORF">A2290_01560</name>
</gene>
<feature type="modified residue" description="4-aspartylphosphate" evidence="3">
    <location>
        <position position="54"/>
    </location>
</feature>
<keyword evidence="1" id="KW-0547">Nucleotide-binding</keyword>
<evidence type="ECO:0000256" key="1">
    <source>
        <dbReference type="ARBA" id="ARBA00022741"/>
    </source>
</evidence>
<dbReference type="InterPro" id="IPR011006">
    <property type="entry name" value="CheY-like_superfamily"/>
</dbReference>
<dbReference type="Proteomes" id="UP000177905">
    <property type="component" value="Unassembled WGS sequence"/>
</dbReference>
<sequence length="421" mass="48360">MSENKQKILLLEDDQELAEQITEILSSYDVTCSEAEEKFLQEASNPKYKLILMDFDLKERDGLMIFRELRKKLPLNKVIMFSSSNSIPLAVQATKLGVLDFLRKPFDSEILVNSVGKAIETHEVFDLDFSGLSDTEWLEGVSPVISELLEKIKKLAIDTNDLVIYGEKGISREVIAKILHRHGRNSDRRFSKIDIASFDKNLSEAHFFLTLKELLSFSEEEGIENKNNFPGTIFLSGVDSIPEAFCLSVAHFIKEKKSPVRIILSVCNKERFSGFETLELPPLRLRREDIPIIALSYLIKHAPRIKYISPQVISFLMYYDFPGNYDELRDLIQSASVCFPGAEVLNFKSLPLDVFSFNNVLRNKVFSLKKYNLSEIRSFFEKEFIDVIMWKVNHDPHKASRFLDVPHSVFSERIKTLGLSE</sequence>
<protein>
    <recommendedName>
        <fullName evidence="8">Response regulatory domain-containing protein</fullName>
    </recommendedName>
</protein>
<dbReference type="AlphaFoldDB" id="A0A1F4S3J2"/>